<evidence type="ECO:0008006" key="3">
    <source>
        <dbReference type="Google" id="ProtNLM"/>
    </source>
</evidence>
<dbReference type="SUPFAM" id="SSF48371">
    <property type="entry name" value="ARM repeat"/>
    <property type="match status" value="1"/>
</dbReference>
<evidence type="ECO:0000313" key="2">
    <source>
        <dbReference type="Proteomes" id="UP001412067"/>
    </source>
</evidence>
<name>A0ABR2N0T7_9ASPA</name>
<dbReference type="Proteomes" id="UP001412067">
    <property type="component" value="Unassembled WGS sequence"/>
</dbReference>
<reference evidence="1 2" key="1">
    <citation type="journal article" date="2022" name="Nat. Plants">
        <title>Genomes of leafy and leafless Platanthera orchids illuminate the evolution of mycoheterotrophy.</title>
        <authorList>
            <person name="Li M.H."/>
            <person name="Liu K.W."/>
            <person name="Li Z."/>
            <person name="Lu H.C."/>
            <person name="Ye Q.L."/>
            <person name="Zhang D."/>
            <person name="Wang J.Y."/>
            <person name="Li Y.F."/>
            <person name="Zhong Z.M."/>
            <person name="Liu X."/>
            <person name="Yu X."/>
            <person name="Liu D.K."/>
            <person name="Tu X.D."/>
            <person name="Liu B."/>
            <person name="Hao Y."/>
            <person name="Liao X.Y."/>
            <person name="Jiang Y.T."/>
            <person name="Sun W.H."/>
            <person name="Chen J."/>
            <person name="Chen Y.Q."/>
            <person name="Ai Y."/>
            <person name="Zhai J.W."/>
            <person name="Wu S.S."/>
            <person name="Zhou Z."/>
            <person name="Hsiao Y.Y."/>
            <person name="Wu W.L."/>
            <person name="Chen Y.Y."/>
            <person name="Lin Y.F."/>
            <person name="Hsu J.L."/>
            <person name="Li C.Y."/>
            <person name="Wang Z.W."/>
            <person name="Zhao X."/>
            <person name="Zhong W.Y."/>
            <person name="Ma X.K."/>
            <person name="Ma L."/>
            <person name="Huang J."/>
            <person name="Chen G.Z."/>
            <person name="Huang M.Z."/>
            <person name="Huang L."/>
            <person name="Peng D.H."/>
            <person name="Luo Y.B."/>
            <person name="Zou S.Q."/>
            <person name="Chen S.P."/>
            <person name="Lan S."/>
            <person name="Tsai W.C."/>
            <person name="Van de Peer Y."/>
            <person name="Liu Z.J."/>
        </authorList>
    </citation>
    <scope>NUCLEOTIDE SEQUENCE [LARGE SCALE GENOMIC DNA]</scope>
    <source>
        <strain evidence="1">Lor288</strain>
    </source>
</reference>
<dbReference type="InterPro" id="IPR016024">
    <property type="entry name" value="ARM-type_fold"/>
</dbReference>
<dbReference type="InterPro" id="IPR011989">
    <property type="entry name" value="ARM-like"/>
</dbReference>
<keyword evidence="2" id="KW-1185">Reference proteome</keyword>
<comment type="caution">
    <text evidence="1">The sequence shown here is derived from an EMBL/GenBank/DDBJ whole genome shotgun (WGS) entry which is preliminary data.</text>
</comment>
<proteinExistence type="predicted"/>
<protein>
    <recommendedName>
        <fullName evidence="3">Exportin-1/Importin-beta-like domain-containing protein</fullName>
    </recommendedName>
</protein>
<sequence length="229" mass="25637">MSSPVDQDQKWLIECLTATLDTSREVRSFAEASLQQASLQPGSLLMAFELRIIHHLLLPTLDDPNRKIRTAISMAIVSIAEYDWPDDWPELLPFLLKLISAQNNISGVILPSLWQTFVSSLDAYQISSVHGTEDLHSGRFDSDGNERSLDAFVIQSIPFPLSPLTHISIMSLRATDRIELLAIPAKLDRRIAHREARLGHVDAQLDLKLDGLRMSRDSLVVFLSPPPPK</sequence>
<accession>A0ABR2N0T7</accession>
<dbReference type="EMBL" id="JBBWWR010000003">
    <property type="protein sequence ID" value="KAK8969742.1"/>
    <property type="molecule type" value="Genomic_DNA"/>
</dbReference>
<gene>
    <name evidence="1" type="ORF">KSP40_PGU003866</name>
</gene>
<dbReference type="PANTHER" id="PTHR10997:SF9">
    <property type="entry name" value="IMPORTIN-9"/>
    <property type="match status" value="1"/>
</dbReference>
<evidence type="ECO:0000313" key="1">
    <source>
        <dbReference type="EMBL" id="KAK8969742.1"/>
    </source>
</evidence>
<organism evidence="1 2">
    <name type="scientific">Platanthera guangdongensis</name>
    <dbReference type="NCBI Taxonomy" id="2320717"/>
    <lineage>
        <taxon>Eukaryota</taxon>
        <taxon>Viridiplantae</taxon>
        <taxon>Streptophyta</taxon>
        <taxon>Embryophyta</taxon>
        <taxon>Tracheophyta</taxon>
        <taxon>Spermatophyta</taxon>
        <taxon>Magnoliopsida</taxon>
        <taxon>Liliopsida</taxon>
        <taxon>Asparagales</taxon>
        <taxon>Orchidaceae</taxon>
        <taxon>Orchidoideae</taxon>
        <taxon>Orchideae</taxon>
        <taxon>Orchidinae</taxon>
        <taxon>Platanthera</taxon>
    </lineage>
</organism>
<dbReference type="PANTHER" id="PTHR10997">
    <property type="entry name" value="IMPORTIN-7, 8, 11"/>
    <property type="match status" value="1"/>
</dbReference>
<dbReference type="Gene3D" id="1.25.10.10">
    <property type="entry name" value="Leucine-rich Repeat Variant"/>
    <property type="match status" value="1"/>
</dbReference>